<accession>A0A5C9A955</accession>
<keyword evidence="1" id="KW-0812">Transmembrane</keyword>
<dbReference type="AlphaFoldDB" id="A0A5C9A955"/>
<dbReference type="InterPro" id="IPR025110">
    <property type="entry name" value="AMP-bd_C"/>
</dbReference>
<evidence type="ECO:0000313" key="4">
    <source>
        <dbReference type="EMBL" id="TXS96107.1"/>
    </source>
</evidence>
<protein>
    <submittedName>
        <fullName evidence="4">Acyl--CoA ligase</fullName>
    </submittedName>
</protein>
<proteinExistence type="predicted"/>
<dbReference type="InterPro" id="IPR042099">
    <property type="entry name" value="ANL_N_sf"/>
</dbReference>
<feature type="domain" description="AMP-binding enzyme C-terminal" evidence="3">
    <location>
        <begin position="486"/>
        <end position="562"/>
    </location>
</feature>
<dbReference type="Pfam" id="PF00501">
    <property type="entry name" value="AMP-binding"/>
    <property type="match status" value="1"/>
</dbReference>
<keyword evidence="1" id="KW-1133">Transmembrane helix</keyword>
<feature type="domain" description="AMP-dependent synthetase/ligase" evidence="2">
    <location>
        <begin position="59"/>
        <end position="435"/>
    </location>
</feature>
<keyword evidence="1" id="KW-0472">Membrane</keyword>
<keyword evidence="4" id="KW-0436">Ligase</keyword>
<dbReference type="GO" id="GO:0006631">
    <property type="term" value="P:fatty acid metabolic process"/>
    <property type="evidence" value="ECO:0007669"/>
    <property type="project" value="TreeGrafter"/>
</dbReference>
<dbReference type="Pfam" id="PF13193">
    <property type="entry name" value="AMP-binding_C"/>
    <property type="match status" value="1"/>
</dbReference>
<dbReference type="InterPro" id="IPR000873">
    <property type="entry name" value="AMP-dep_synth/lig_dom"/>
</dbReference>
<dbReference type="Proteomes" id="UP000321039">
    <property type="component" value="Unassembled WGS sequence"/>
</dbReference>
<keyword evidence="5" id="KW-1185">Reference proteome</keyword>
<evidence type="ECO:0000256" key="1">
    <source>
        <dbReference type="SAM" id="Phobius"/>
    </source>
</evidence>
<gene>
    <name evidence="4" type="ORF">FV139_00980</name>
</gene>
<dbReference type="PROSITE" id="PS00455">
    <property type="entry name" value="AMP_BINDING"/>
    <property type="match status" value="1"/>
</dbReference>
<organism evidence="4 5">
    <name type="scientific">Parahaliea maris</name>
    <dbReference type="NCBI Taxonomy" id="2716870"/>
    <lineage>
        <taxon>Bacteria</taxon>
        <taxon>Pseudomonadati</taxon>
        <taxon>Pseudomonadota</taxon>
        <taxon>Gammaproteobacteria</taxon>
        <taxon>Cellvibrionales</taxon>
        <taxon>Halieaceae</taxon>
        <taxon>Parahaliea</taxon>
    </lineage>
</organism>
<feature type="transmembrane region" description="Helical" evidence="1">
    <location>
        <begin position="115"/>
        <end position="136"/>
    </location>
</feature>
<dbReference type="Gene3D" id="3.30.300.30">
    <property type="match status" value="1"/>
</dbReference>
<reference evidence="4 5" key="1">
    <citation type="submission" date="2019-08" db="EMBL/GenBank/DDBJ databases">
        <title>Parahaliea maris sp. nov., isolated from the surface seawater.</title>
        <authorList>
            <person name="Liu Y."/>
        </authorList>
    </citation>
    <scope>NUCLEOTIDE SEQUENCE [LARGE SCALE GENOMIC DNA]</scope>
    <source>
        <strain evidence="4 5">HSLHS9</strain>
    </source>
</reference>
<dbReference type="InterPro" id="IPR020845">
    <property type="entry name" value="AMP-binding_CS"/>
</dbReference>
<name>A0A5C9A955_9GAMM</name>
<dbReference type="GO" id="GO:0031956">
    <property type="term" value="F:medium-chain fatty acid-CoA ligase activity"/>
    <property type="evidence" value="ECO:0007669"/>
    <property type="project" value="TreeGrafter"/>
</dbReference>
<dbReference type="PANTHER" id="PTHR43201:SF32">
    <property type="entry name" value="2-SUCCINYLBENZOATE--COA LIGASE, CHLOROPLASTIC_PEROXISOMAL"/>
    <property type="match status" value="1"/>
</dbReference>
<evidence type="ECO:0000259" key="2">
    <source>
        <dbReference type="Pfam" id="PF00501"/>
    </source>
</evidence>
<comment type="caution">
    <text evidence="4">The sequence shown here is derived from an EMBL/GenBank/DDBJ whole genome shotgun (WGS) entry which is preliminary data.</text>
</comment>
<dbReference type="EMBL" id="VRZA01000001">
    <property type="protein sequence ID" value="TXS96107.1"/>
    <property type="molecule type" value="Genomic_DNA"/>
</dbReference>
<dbReference type="SUPFAM" id="SSF56801">
    <property type="entry name" value="Acetyl-CoA synthetase-like"/>
    <property type="match status" value="1"/>
</dbReference>
<evidence type="ECO:0000313" key="5">
    <source>
        <dbReference type="Proteomes" id="UP000321039"/>
    </source>
</evidence>
<evidence type="ECO:0000259" key="3">
    <source>
        <dbReference type="Pfam" id="PF13193"/>
    </source>
</evidence>
<dbReference type="InterPro" id="IPR045851">
    <property type="entry name" value="AMP-bd_C_sf"/>
</dbReference>
<dbReference type="PANTHER" id="PTHR43201">
    <property type="entry name" value="ACYL-COA SYNTHETASE"/>
    <property type="match status" value="1"/>
</dbReference>
<dbReference type="Gene3D" id="3.40.50.12780">
    <property type="entry name" value="N-terminal domain of ligase-like"/>
    <property type="match status" value="1"/>
</dbReference>
<sequence>MFAERQMTDFQPVTAARVHEEIRNLTRQGEFFEVTRRSYSFGERLAFINAAETMLDILQSARNHGDAEFLVYEANRLTYADFFKAADAFAAWLQRAREIQPGDRVALAMSNRPEWLIAFAGAILVGAIVVPINSWGKADELSFAIHDSGASVVVLDRARFDLVSNRLPDLDTHVVIAESVDCMPAESVHFLTEILDTWPGHAYEVASPDTESACLVLYTSGSTGFPKGVVHHHAAVCQVHMNMMFLGFLTMQLEGQREFQGGATRETPLLTVPLFHATGLNSGFLVPASLGHKVVMMRKWNRDAALQLIHDERITNISSVPAILMDLLSSPDFNSYDTSSLIRVASAGAATPSGLPELIRTRLGEPNRSTGYAMTETLAVATTMSGCVYDLKPDSAGILSPIMEMRFASTGGDVLPPGQPGEIQMRGITCTTGYWRSPEATADVMTGDGWLKSGDIGYLDEDGFLHVTGRIKEIVIRGGENIFPGEIESVAYQHPAVKEVVVFGVDDVAMGEELVMVCYCQEALQHAEVELREFLGLHLAGYKVPRHIVFSRDPLPRNASEKLHKLKVRERFIAGNV</sequence>